<organism evidence="5 6">
    <name type="scientific">Lepraria neglecta</name>
    <dbReference type="NCBI Taxonomy" id="209136"/>
    <lineage>
        <taxon>Eukaryota</taxon>
        <taxon>Fungi</taxon>
        <taxon>Dikarya</taxon>
        <taxon>Ascomycota</taxon>
        <taxon>Pezizomycotina</taxon>
        <taxon>Lecanoromycetes</taxon>
        <taxon>OSLEUM clade</taxon>
        <taxon>Lecanoromycetidae</taxon>
        <taxon>Lecanorales</taxon>
        <taxon>Lecanorineae</taxon>
        <taxon>Stereocaulaceae</taxon>
        <taxon>Lepraria</taxon>
    </lineage>
</organism>
<dbReference type="CDD" id="cd12148">
    <property type="entry name" value="fungal_TF_MHR"/>
    <property type="match status" value="1"/>
</dbReference>
<dbReference type="PROSITE" id="PS50048">
    <property type="entry name" value="ZN2_CY6_FUNGAL_2"/>
    <property type="match status" value="1"/>
</dbReference>
<keyword evidence="6" id="KW-1185">Reference proteome</keyword>
<keyword evidence="2" id="KW-0539">Nucleus</keyword>
<dbReference type="GO" id="GO:0000981">
    <property type="term" value="F:DNA-binding transcription factor activity, RNA polymerase II-specific"/>
    <property type="evidence" value="ECO:0007669"/>
    <property type="project" value="InterPro"/>
</dbReference>
<dbReference type="InterPro" id="IPR007219">
    <property type="entry name" value="XnlR_reg_dom"/>
</dbReference>
<dbReference type="InterPro" id="IPR001138">
    <property type="entry name" value="Zn2Cys6_DnaBD"/>
</dbReference>
<evidence type="ECO:0000256" key="2">
    <source>
        <dbReference type="ARBA" id="ARBA00023242"/>
    </source>
</evidence>
<evidence type="ECO:0000313" key="6">
    <source>
        <dbReference type="Proteomes" id="UP001276659"/>
    </source>
</evidence>
<name>A0AAD9Z9R8_9LECA</name>
<comment type="caution">
    <text evidence="5">The sequence shown here is derived from an EMBL/GenBank/DDBJ whole genome shotgun (WGS) entry which is preliminary data.</text>
</comment>
<feature type="domain" description="Zn(2)-C6 fungal-type" evidence="4">
    <location>
        <begin position="53"/>
        <end position="85"/>
    </location>
</feature>
<dbReference type="GO" id="GO:0006351">
    <property type="term" value="P:DNA-templated transcription"/>
    <property type="evidence" value="ECO:0007669"/>
    <property type="project" value="InterPro"/>
</dbReference>
<dbReference type="AlphaFoldDB" id="A0AAD9Z9R8"/>
<accession>A0AAD9Z9R8</accession>
<keyword evidence="1" id="KW-0479">Metal-binding</keyword>
<dbReference type="EMBL" id="JASNWA010000007">
    <property type="protein sequence ID" value="KAK3173658.1"/>
    <property type="molecule type" value="Genomic_DNA"/>
</dbReference>
<reference evidence="5" key="1">
    <citation type="submission" date="2022-11" db="EMBL/GenBank/DDBJ databases">
        <title>Chromosomal genome sequence assembly and mating type (MAT) locus characterization of the leprose asexual lichenized fungus Lepraria neglecta (Nyl.) Erichsen.</title>
        <authorList>
            <person name="Allen J.L."/>
            <person name="Pfeffer B."/>
        </authorList>
    </citation>
    <scope>NUCLEOTIDE SEQUENCE</scope>
    <source>
        <strain evidence="5">Allen 5258</strain>
    </source>
</reference>
<dbReference type="GO" id="GO:0005634">
    <property type="term" value="C:nucleus"/>
    <property type="evidence" value="ECO:0007669"/>
    <property type="project" value="TreeGrafter"/>
</dbReference>
<dbReference type="SMART" id="SM00066">
    <property type="entry name" value="GAL4"/>
    <property type="match status" value="1"/>
</dbReference>
<evidence type="ECO:0000256" key="3">
    <source>
        <dbReference type="SAM" id="MobiDB-lite"/>
    </source>
</evidence>
<dbReference type="GO" id="GO:0001080">
    <property type="term" value="P:nitrogen catabolite activation of transcription from RNA polymerase II promoter"/>
    <property type="evidence" value="ECO:0007669"/>
    <property type="project" value="TreeGrafter"/>
</dbReference>
<sequence length="721" mass="82327">MDTSSASYQSPSGQPTQRPSNLPQSRFSESQNFAIDEENTSPPVEQNVSKLRPCDACRKRKSRCVVNDGASKCVLCDFHNQRCTYVEVPQSRKRKSVNLEEDVRSIKIRSPGVESQRRFSQHFLPPKNLDPPIDDYANLKGPSLLKKTLGLQRHRHGVYVGSSCEHEPDLIRLSSIAEGVFENGPRSFRHVNERDSFLMQPDEGTEHYEEELEDLDAIEAIVSPHGKALINLYFRIVHPSFPILHKKVYLEKYERTHREFSPAILAAVYILALNFWSYSSELANLQKPDVTALEELARKTLSYVINRPKISTVEAGLLLLQTPKSDSWSLTAQMVAVGQDLGLHLDCSTWKIPSWERGLRKRLAWALYMQDTWASLVHGRPSHISSSDWAVKKLTEKDFPENAADEDDEEGSTEVEKGRQLFCHMVSLAEILSGILQNLYSVRAEQQIQDVGNDATRFVLSKAKPLQIRLREWYADLPETLSMEDVKVRKLSSTGYLHLAYFASEITLHRRILRTLSCCNDPHLLDICRTAAKTRLISAMGFVNRLKPEQLQSFWYFASKFNFALIGIFQSLLCVTAPNKEEATFYLTRIDEYRWTLRVSSKSAEFLEQSMAMIDRSAKDLKTVCLGESRYTLREQDSGTAPSYEQSVAASYEDDYQPLQDTQPSGEALQTYFAQYPNENFTFQHGFSSNQDEEAPLWAWDENAYRDPDSNIMPENSHEMV</sequence>
<evidence type="ECO:0000313" key="5">
    <source>
        <dbReference type="EMBL" id="KAK3173658.1"/>
    </source>
</evidence>
<dbReference type="Proteomes" id="UP001276659">
    <property type="component" value="Unassembled WGS sequence"/>
</dbReference>
<gene>
    <name evidence="5" type="ORF">OEA41_006990</name>
</gene>
<evidence type="ECO:0000259" key="4">
    <source>
        <dbReference type="PROSITE" id="PS50048"/>
    </source>
</evidence>
<dbReference type="InterPro" id="IPR050797">
    <property type="entry name" value="Carb_Metab_Trans_Reg"/>
</dbReference>
<proteinExistence type="predicted"/>
<dbReference type="PANTHER" id="PTHR31668">
    <property type="entry name" value="GLUCOSE TRANSPORT TRANSCRIPTION REGULATOR RGT1-RELATED-RELATED"/>
    <property type="match status" value="1"/>
</dbReference>
<protein>
    <recommendedName>
        <fullName evidence="4">Zn(2)-C6 fungal-type domain-containing protein</fullName>
    </recommendedName>
</protein>
<dbReference type="CDD" id="cd00067">
    <property type="entry name" value="GAL4"/>
    <property type="match status" value="1"/>
</dbReference>
<dbReference type="GO" id="GO:0003677">
    <property type="term" value="F:DNA binding"/>
    <property type="evidence" value="ECO:0007669"/>
    <property type="project" value="InterPro"/>
</dbReference>
<dbReference type="SUPFAM" id="SSF57701">
    <property type="entry name" value="Zn2/Cys6 DNA-binding domain"/>
    <property type="match status" value="1"/>
</dbReference>
<dbReference type="Gene3D" id="4.10.240.10">
    <property type="entry name" value="Zn(2)-C6 fungal-type DNA-binding domain"/>
    <property type="match status" value="1"/>
</dbReference>
<dbReference type="PANTHER" id="PTHR31668:SF4">
    <property type="entry name" value="TRANSCRIPTIONAL ACTIVATOR PROTEIN DAL81"/>
    <property type="match status" value="1"/>
</dbReference>
<feature type="compositionally biased region" description="Polar residues" evidence="3">
    <location>
        <begin position="1"/>
        <end position="33"/>
    </location>
</feature>
<dbReference type="GO" id="GO:0008270">
    <property type="term" value="F:zinc ion binding"/>
    <property type="evidence" value="ECO:0007669"/>
    <property type="project" value="InterPro"/>
</dbReference>
<dbReference type="InterPro" id="IPR036864">
    <property type="entry name" value="Zn2-C6_fun-type_DNA-bd_sf"/>
</dbReference>
<dbReference type="SMART" id="SM00906">
    <property type="entry name" value="Fungal_trans"/>
    <property type="match status" value="1"/>
</dbReference>
<feature type="region of interest" description="Disordered" evidence="3">
    <location>
        <begin position="1"/>
        <end position="48"/>
    </location>
</feature>
<dbReference type="Pfam" id="PF04082">
    <property type="entry name" value="Fungal_trans"/>
    <property type="match status" value="1"/>
</dbReference>
<evidence type="ECO:0000256" key="1">
    <source>
        <dbReference type="ARBA" id="ARBA00022723"/>
    </source>
</evidence>